<name>A0A5J5K552_9ACTN</name>
<feature type="compositionally biased region" description="Low complexity" evidence="1">
    <location>
        <begin position="50"/>
        <end position="66"/>
    </location>
</feature>
<dbReference type="Proteomes" id="UP000327011">
    <property type="component" value="Unassembled WGS sequence"/>
</dbReference>
<reference evidence="4 5" key="1">
    <citation type="submission" date="2019-09" db="EMBL/GenBank/DDBJ databases">
        <title>Screening of Novel Bioactive Compounds from Soil-Associated.</title>
        <authorList>
            <person name="Gong X."/>
        </authorList>
    </citation>
    <scope>NUCLEOTIDE SEQUENCE [LARGE SCALE GENOMIC DNA]</scope>
    <source>
        <strain evidence="4 5">Gxj-6</strain>
    </source>
</reference>
<comment type="caution">
    <text evidence="4">The sequence shown here is derived from an EMBL/GenBank/DDBJ whole genome shotgun (WGS) entry which is preliminary data.</text>
</comment>
<keyword evidence="5" id="KW-1185">Reference proteome</keyword>
<dbReference type="InterPro" id="IPR006827">
    <property type="entry name" value="Lant_deHydtase_N"/>
</dbReference>
<dbReference type="AlphaFoldDB" id="A0A5J5K552"/>
<protein>
    <submittedName>
        <fullName evidence="4">Lantibiotic dehydratase</fullName>
    </submittedName>
</protein>
<dbReference type="InterPro" id="IPR023809">
    <property type="entry name" value="Thiopep_bacteriocin_synth_dom"/>
</dbReference>
<proteinExistence type="predicted"/>
<organism evidence="4 5">
    <name type="scientific">Microbispora cellulosiformans</name>
    <dbReference type="NCBI Taxonomy" id="2614688"/>
    <lineage>
        <taxon>Bacteria</taxon>
        <taxon>Bacillati</taxon>
        <taxon>Actinomycetota</taxon>
        <taxon>Actinomycetes</taxon>
        <taxon>Streptosporangiales</taxon>
        <taxon>Streptosporangiaceae</taxon>
        <taxon>Microbispora</taxon>
    </lineage>
</organism>
<evidence type="ECO:0000256" key="1">
    <source>
        <dbReference type="SAM" id="MobiDB-lite"/>
    </source>
</evidence>
<feature type="region of interest" description="Disordered" evidence="1">
    <location>
        <begin position="41"/>
        <end position="66"/>
    </location>
</feature>
<feature type="domain" description="Lantibiotic dehydratase N-terminal" evidence="2">
    <location>
        <begin position="50"/>
        <end position="644"/>
    </location>
</feature>
<dbReference type="EMBL" id="VYTZ01000003">
    <property type="protein sequence ID" value="KAA9379636.1"/>
    <property type="molecule type" value="Genomic_DNA"/>
</dbReference>
<dbReference type="Pfam" id="PF14028">
    <property type="entry name" value="Lant_dehydr_C"/>
    <property type="match status" value="1"/>
</dbReference>
<gene>
    <name evidence="4" type="ORF">F5972_08255</name>
</gene>
<evidence type="ECO:0000313" key="5">
    <source>
        <dbReference type="Proteomes" id="UP000327011"/>
    </source>
</evidence>
<dbReference type="Pfam" id="PF04738">
    <property type="entry name" value="Lant_dehydr_N"/>
    <property type="match status" value="1"/>
</dbReference>
<dbReference type="RefSeq" id="WP_150932825.1">
    <property type="nucleotide sequence ID" value="NZ_VYTZ01000003.1"/>
</dbReference>
<feature type="domain" description="Thiopeptide-type bacteriocin biosynthesis" evidence="3">
    <location>
        <begin position="714"/>
        <end position="933"/>
    </location>
</feature>
<sequence>MARPIFTARTDALARIPLRPEHGHDTDDDPLLAEAITTAGGFTQHAPHGSASAATRRAYATRSRTRTTPQGVFAGVAPATLSAGPSIPADLRLGADHRAFTSPDPLWLNLLARSIIDGSDGLSTTRVTTSNLALLRGGRWEIEQPSPGGRGRTVTIGIRDTEVTAFVLRYCRNGMPAERLLAAVASRWPQAAPQAGPRLVRQLIGHGFLLHDLLPDDPRRDPLTHLLDRLPSSSLLRHRLEQLRDHLAGADEHRPGDAKRLHLLTAADAITRDVLPADRVLRVDTAADATVVLPADLARRAAEAAGVLWRISSGCDPLADYHRRFVTRYGTRRAVPLLELLDPVIGLGPLDDDATDIGAGPADPHGEGVLAHLLADALTDGRTEILLDEAIVDRLTNRDEAPPPRTAEIYVHVLPAAEQGADHRFHLAVSGGSQDALSTTGRFLRLLRQLPHIPPDAGDGHGVLIAELVARPRSDAVASVAAETGLAAHRLPVGVPARPGDLDLGDLVVFSAGGCLIVWSVTRDRPVRPVLYSRITPRLLPPAARFLAAAGHSGERPWHCWSWRGLTTAPFTPAVRYRGTWLAPARWALPRHLTALAGQRDRWQEALNCWRETTRPRPPDVVATDDADRRLPLDLRRADDRELLRRYVRRGLTAVTAPWGAQASSSAVLPGPGGCHLLELVVSLDRAAPSPALPQAAPPVRPPGQGLHLPGGPWLSLAVQAPSGCHERILQSLAPRAGDLIGRGDRWFWLRYRDLRHGEHLRIRFHTDPAATGTLLASVTGWASNLHRQGLISGFCVEPYEQETERYGGREAITAAERFFAADSAFALDVLCTIREDDARLSVAAACAAAIARRIGIDGIAPARLDRPTHRLAHALRSRTRAAASPWPTAWESALADYAAALPPGIGARVASDVIHMHCNRIAPDSEDIVRALAADLIRTIKET</sequence>
<evidence type="ECO:0000259" key="2">
    <source>
        <dbReference type="Pfam" id="PF04738"/>
    </source>
</evidence>
<dbReference type="NCBIfam" id="TIGR03891">
    <property type="entry name" value="thiopep_ocin"/>
    <property type="match status" value="1"/>
</dbReference>
<accession>A0A5J5K552</accession>
<evidence type="ECO:0000313" key="4">
    <source>
        <dbReference type="EMBL" id="KAA9379636.1"/>
    </source>
</evidence>
<evidence type="ECO:0000259" key="3">
    <source>
        <dbReference type="Pfam" id="PF14028"/>
    </source>
</evidence>